<evidence type="ECO:0000256" key="1">
    <source>
        <dbReference type="ARBA" id="ARBA00001966"/>
    </source>
</evidence>
<feature type="domain" description="Radical SAM core" evidence="6">
    <location>
        <begin position="1"/>
        <end position="110"/>
    </location>
</feature>
<dbReference type="Pfam" id="PF04055">
    <property type="entry name" value="Radical_SAM"/>
    <property type="match status" value="1"/>
</dbReference>
<sequence>MDIDRLKEWIKDGSETIRSIRLYNYGETFVHPRAIEFIEFIKELGLFVEIATNGLLLDTEEKQRRVMASGVDRLMFSIHGSSQETVEPYMTEKFDFEKMMEILKSLSRLRKELGTKVQMYWKYLLFEWNDTDEDMARAEVLARATGMDKLLFTLPGYPSPSKRFEGPHNRNVKVVDFD</sequence>
<name>A0ABM8B345_9BACT</name>
<evidence type="ECO:0000256" key="3">
    <source>
        <dbReference type="ARBA" id="ARBA00022723"/>
    </source>
</evidence>
<dbReference type="CDD" id="cd01335">
    <property type="entry name" value="Radical_SAM"/>
    <property type="match status" value="1"/>
</dbReference>
<organism evidence="7 8">
    <name type="scientific">Pseudodesulfovibrio nedwellii</name>
    <dbReference type="NCBI Taxonomy" id="2973072"/>
    <lineage>
        <taxon>Bacteria</taxon>
        <taxon>Pseudomonadati</taxon>
        <taxon>Thermodesulfobacteriota</taxon>
        <taxon>Desulfovibrionia</taxon>
        <taxon>Desulfovibrionales</taxon>
        <taxon>Desulfovibrionaceae</taxon>
    </lineage>
</organism>
<accession>A0ABM8B345</accession>
<dbReference type="SUPFAM" id="SSF102114">
    <property type="entry name" value="Radical SAM enzymes"/>
    <property type="match status" value="1"/>
</dbReference>
<keyword evidence="5" id="KW-0411">Iron-sulfur</keyword>
<dbReference type="PANTHER" id="PTHR11228:SF7">
    <property type="entry name" value="PQQA PEPTIDE CYCLASE"/>
    <property type="match status" value="1"/>
</dbReference>
<dbReference type="Gene3D" id="3.20.20.70">
    <property type="entry name" value="Aldolase class I"/>
    <property type="match status" value="1"/>
</dbReference>
<keyword evidence="8" id="KW-1185">Reference proteome</keyword>
<dbReference type="InterPro" id="IPR007197">
    <property type="entry name" value="rSAM"/>
</dbReference>
<dbReference type="InterPro" id="IPR058240">
    <property type="entry name" value="rSAM_sf"/>
</dbReference>
<evidence type="ECO:0000313" key="7">
    <source>
        <dbReference type="EMBL" id="BDQ38072.1"/>
    </source>
</evidence>
<evidence type="ECO:0000259" key="6">
    <source>
        <dbReference type="Pfam" id="PF04055"/>
    </source>
</evidence>
<proteinExistence type="predicted"/>
<evidence type="ECO:0000256" key="4">
    <source>
        <dbReference type="ARBA" id="ARBA00023004"/>
    </source>
</evidence>
<dbReference type="InterPro" id="IPR013785">
    <property type="entry name" value="Aldolase_TIM"/>
</dbReference>
<keyword evidence="3" id="KW-0479">Metal-binding</keyword>
<comment type="cofactor">
    <cofactor evidence="1">
        <name>[4Fe-4S] cluster</name>
        <dbReference type="ChEBI" id="CHEBI:49883"/>
    </cofactor>
</comment>
<protein>
    <recommendedName>
        <fullName evidence="6">Radical SAM core domain-containing protein</fullName>
    </recommendedName>
</protein>
<evidence type="ECO:0000313" key="8">
    <source>
        <dbReference type="Proteomes" id="UP001317742"/>
    </source>
</evidence>
<dbReference type="InterPro" id="IPR050377">
    <property type="entry name" value="Radical_SAM_PqqE_MftC-like"/>
</dbReference>
<reference evidence="7 8" key="1">
    <citation type="submission" date="2022-08" db="EMBL/GenBank/DDBJ databases">
        <title>Genome Sequence of the sulphate-reducing bacterium, Pseudodesulfovibrio sp. SYK.</title>
        <authorList>
            <person name="Kondo R."/>
            <person name="Kataoka T."/>
        </authorList>
    </citation>
    <scope>NUCLEOTIDE SEQUENCE [LARGE SCALE GENOMIC DNA]</scope>
    <source>
        <strain evidence="7 8">SYK</strain>
    </source>
</reference>
<dbReference type="Proteomes" id="UP001317742">
    <property type="component" value="Chromosome"/>
</dbReference>
<dbReference type="PANTHER" id="PTHR11228">
    <property type="entry name" value="RADICAL SAM DOMAIN PROTEIN"/>
    <property type="match status" value="1"/>
</dbReference>
<keyword evidence="2" id="KW-0949">S-adenosyl-L-methionine</keyword>
<keyword evidence="4" id="KW-0408">Iron</keyword>
<gene>
    <name evidence="7" type="ORF">SYK_24320</name>
</gene>
<evidence type="ECO:0000256" key="2">
    <source>
        <dbReference type="ARBA" id="ARBA00022691"/>
    </source>
</evidence>
<evidence type="ECO:0000256" key="5">
    <source>
        <dbReference type="ARBA" id="ARBA00023014"/>
    </source>
</evidence>
<dbReference type="EMBL" id="AP026709">
    <property type="protein sequence ID" value="BDQ38072.1"/>
    <property type="molecule type" value="Genomic_DNA"/>
</dbReference>